<keyword evidence="2 6" id="KW-0812">Transmembrane</keyword>
<evidence type="ECO:0000256" key="1">
    <source>
        <dbReference type="ARBA" id="ARBA00004141"/>
    </source>
</evidence>
<dbReference type="GO" id="GO:0016020">
    <property type="term" value="C:membrane"/>
    <property type="evidence" value="ECO:0007669"/>
    <property type="project" value="UniProtKB-SubCell"/>
</dbReference>
<feature type="transmembrane region" description="Helical" evidence="6">
    <location>
        <begin position="338"/>
        <end position="360"/>
    </location>
</feature>
<proteinExistence type="predicted"/>
<feature type="transmembrane region" description="Helical" evidence="6">
    <location>
        <begin position="279"/>
        <end position="298"/>
    </location>
</feature>
<reference evidence="8" key="1">
    <citation type="submission" date="2021-02" db="EMBL/GenBank/DDBJ databases">
        <authorList>
            <person name="Steward A R."/>
        </authorList>
    </citation>
    <scope>NUCLEOTIDE SEQUENCE</scope>
</reference>
<dbReference type="OrthoDB" id="5141738at2759"/>
<name>A0A821S1K6_9NEOP</name>
<dbReference type="PANTHER" id="PTHR24064">
    <property type="entry name" value="SOLUTE CARRIER FAMILY 22 MEMBER"/>
    <property type="match status" value="1"/>
</dbReference>
<dbReference type="InterPro" id="IPR020846">
    <property type="entry name" value="MFS_dom"/>
</dbReference>
<comment type="caution">
    <text evidence="8">The sequence shown here is derived from an EMBL/GenBank/DDBJ whole genome shotgun (WGS) entry which is preliminary data.</text>
</comment>
<evidence type="ECO:0000313" key="9">
    <source>
        <dbReference type="Proteomes" id="UP000663880"/>
    </source>
</evidence>
<dbReference type="Proteomes" id="UP000663880">
    <property type="component" value="Unassembled WGS sequence"/>
</dbReference>
<dbReference type="InterPro" id="IPR005828">
    <property type="entry name" value="MFS_sugar_transport-like"/>
</dbReference>
<dbReference type="PROSITE" id="PS00216">
    <property type="entry name" value="SUGAR_TRANSPORT_1"/>
    <property type="match status" value="2"/>
</dbReference>
<dbReference type="AlphaFoldDB" id="A0A821S1K6"/>
<evidence type="ECO:0000313" key="8">
    <source>
        <dbReference type="EMBL" id="CAF4851705.1"/>
    </source>
</evidence>
<dbReference type="Pfam" id="PF00083">
    <property type="entry name" value="Sugar_tr"/>
    <property type="match status" value="1"/>
</dbReference>
<dbReference type="SUPFAM" id="SSF103473">
    <property type="entry name" value="MFS general substrate transporter"/>
    <property type="match status" value="1"/>
</dbReference>
<evidence type="ECO:0000256" key="4">
    <source>
        <dbReference type="ARBA" id="ARBA00023136"/>
    </source>
</evidence>
<feature type="transmembrane region" description="Helical" evidence="6">
    <location>
        <begin position="221"/>
        <end position="239"/>
    </location>
</feature>
<feature type="region of interest" description="Disordered" evidence="5">
    <location>
        <begin position="421"/>
        <end position="444"/>
    </location>
</feature>
<keyword evidence="9" id="KW-1185">Reference proteome</keyword>
<evidence type="ECO:0000256" key="6">
    <source>
        <dbReference type="SAM" id="Phobius"/>
    </source>
</evidence>
<feature type="transmembrane region" description="Helical" evidence="6">
    <location>
        <begin position="251"/>
        <end position="272"/>
    </location>
</feature>
<feature type="transmembrane region" description="Helical" evidence="6">
    <location>
        <begin position="67"/>
        <end position="90"/>
    </location>
</feature>
<feature type="transmembrane region" description="Helical" evidence="6">
    <location>
        <begin position="366"/>
        <end position="386"/>
    </location>
</feature>
<evidence type="ECO:0000256" key="5">
    <source>
        <dbReference type="SAM" id="MobiDB-lite"/>
    </source>
</evidence>
<feature type="transmembrane region" description="Helical" evidence="6">
    <location>
        <begin position="15"/>
        <end position="35"/>
    </location>
</feature>
<dbReference type="CDD" id="cd17317">
    <property type="entry name" value="MFS_SLC22"/>
    <property type="match status" value="1"/>
</dbReference>
<dbReference type="Gene3D" id="1.20.1250.20">
    <property type="entry name" value="MFS general substrate transporter like domains"/>
    <property type="match status" value="1"/>
</dbReference>
<keyword evidence="4 6" id="KW-0472">Membrane</keyword>
<dbReference type="EMBL" id="CAJOBZ010000016">
    <property type="protein sequence ID" value="CAF4851705.1"/>
    <property type="molecule type" value="Genomic_DNA"/>
</dbReference>
<evidence type="ECO:0000256" key="2">
    <source>
        <dbReference type="ARBA" id="ARBA00022692"/>
    </source>
</evidence>
<sequence length="444" mass="49018">MEWNLVCRNYWKGALVQSFYMLGVFAGAIILGGLADKIGRKTVFCWSALLQLLFGVLVAFIPEYWIFSAFTFLYGMFGSAGAFIPAFVLTMEIVGPSKRTKCSVAFHCCFSFGMMCVAVWGAIISDKTILQVVYGLHSLILIPHLWIMDESPRWLYGQGRVKDAVQIVQKALKFNKSDIVLDTAEYVSKAKAERFFQKKTTVAKTKAGTLELFKTPHIRNMSIIMCICWFANSLVYYGLTLSSGKMEGNPYIIIAVFSLVDIPSYLMVFYFLDIWGRRLFISIAMLIGGTACVIAAFLPEGATVTTVIIVIGKLFIAASFAIAYNYSCELFPTVVRNTALGLGSMFARLSGALTPLITLLESFDAKIPAITFGVFALVSGFLCMFLPETMNKPLPESIEDGENFGKGDTLFSTCFRKKAKKPYTGDEDEEATQSMVVNSAAVSS</sequence>
<feature type="transmembrane region" description="Helical" evidence="6">
    <location>
        <begin position="129"/>
        <end position="147"/>
    </location>
</feature>
<evidence type="ECO:0000259" key="7">
    <source>
        <dbReference type="PROSITE" id="PS50850"/>
    </source>
</evidence>
<gene>
    <name evidence="8" type="ORF">PMACD_LOCUS7119</name>
</gene>
<feature type="transmembrane region" description="Helical" evidence="6">
    <location>
        <begin position="102"/>
        <end position="123"/>
    </location>
</feature>
<feature type="transmembrane region" description="Helical" evidence="6">
    <location>
        <begin position="304"/>
        <end position="326"/>
    </location>
</feature>
<feature type="compositionally biased region" description="Polar residues" evidence="5">
    <location>
        <begin position="432"/>
        <end position="444"/>
    </location>
</feature>
<dbReference type="InterPro" id="IPR036259">
    <property type="entry name" value="MFS_trans_sf"/>
</dbReference>
<feature type="transmembrane region" description="Helical" evidence="6">
    <location>
        <begin position="42"/>
        <end position="61"/>
    </location>
</feature>
<dbReference type="InterPro" id="IPR005829">
    <property type="entry name" value="Sugar_transporter_CS"/>
</dbReference>
<accession>A0A821S1K6</accession>
<organism evidence="8 9">
    <name type="scientific">Pieris macdunnoughi</name>
    <dbReference type="NCBI Taxonomy" id="345717"/>
    <lineage>
        <taxon>Eukaryota</taxon>
        <taxon>Metazoa</taxon>
        <taxon>Ecdysozoa</taxon>
        <taxon>Arthropoda</taxon>
        <taxon>Hexapoda</taxon>
        <taxon>Insecta</taxon>
        <taxon>Pterygota</taxon>
        <taxon>Neoptera</taxon>
        <taxon>Endopterygota</taxon>
        <taxon>Lepidoptera</taxon>
        <taxon>Glossata</taxon>
        <taxon>Ditrysia</taxon>
        <taxon>Papilionoidea</taxon>
        <taxon>Pieridae</taxon>
        <taxon>Pierinae</taxon>
        <taxon>Pieris</taxon>
    </lineage>
</organism>
<comment type="subcellular location">
    <subcellularLocation>
        <location evidence="1">Membrane</location>
        <topology evidence="1">Multi-pass membrane protein</topology>
    </subcellularLocation>
</comment>
<feature type="domain" description="Major facilitator superfamily (MFS) profile" evidence="7">
    <location>
        <begin position="1"/>
        <end position="391"/>
    </location>
</feature>
<evidence type="ECO:0000256" key="3">
    <source>
        <dbReference type="ARBA" id="ARBA00022989"/>
    </source>
</evidence>
<protein>
    <recommendedName>
        <fullName evidence="7">Major facilitator superfamily (MFS) profile domain-containing protein</fullName>
    </recommendedName>
</protein>
<dbReference type="GO" id="GO:0022857">
    <property type="term" value="F:transmembrane transporter activity"/>
    <property type="evidence" value="ECO:0007669"/>
    <property type="project" value="InterPro"/>
</dbReference>
<keyword evidence="3 6" id="KW-1133">Transmembrane helix</keyword>
<dbReference type="PROSITE" id="PS50850">
    <property type="entry name" value="MFS"/>
    <property type="match status" value="1"/>
</dbReference>